<gene>
    <name evidence="2" type="ORF">NP493_251g02019</name>
</gene>
<dbReference type="AlphaFoldDB" id="A0AAD9NYG8"/>
<keyword evidence="3" id="KW-1185">Reference proteome</keyword>
<reference evidence="2" key="1">
    <citation type="journal article" date="2023" name="Mol. Biol. Evol.">
        <title>Third-Generation Sequencing Reveals the Adaptive Role of the Epigenome in Three Deep-Sea Polychaetes.</title>
        <authorList>
            <person name="Perez M."/>
            <person name="Aroh O."/>
            <person name="Sun Y."/>
            <person name="Lan Y."/>
            <person name="Juniper S.K."/>
            <person name="Young C.R."/>
            <person name="Angers B."/>
            <person name="Qian P.Y."/>
        </authorList>
    </citation>
    <scope>NUCLEOTIDE SEQUENCE</scope>
    <source>
        <strain evidence="2">R07B-5</strain>
    </source>
</reference>
<feature type="signal peptide" evidence="1">
    <location>
        <begin position="1"/>
        <end position="18"/>
    </location>
</feature>
<sequence>MHPVTLPLTAAVLAGAFADLTADESSRADMLGDFKDVTDNEDEEKLVQISYVPATIYRDDLASDYVAYWLVEFNSLQYAVVCASAQTGDHKVSTQGPLPSSVSELDLTAEGYGKKCSRYLMLSPGGEMMCRDKNGKIVATKAEEMLQTGNYQYQTALCRMLTYATSTTKTFLQLNYIEMTLSKDVAVLFKGKQSIALSCENSCQLASCYVGCGPVAWAMVLGYYDRRSHIKTSTFGTGSQDLYRCGPDGTTGSKRCVAPPDSNWDKIRLRKYNEQLARTLGTWCIFKNVGTTEGGIFKWHYPVATQYKSRYRKWRRCRRIFRRKRCFRWHPQWQILMYTHQGWSSPYVKWRGMSLHFAANAPY</sequence>
<dbReference type="EMBL" id="JAODUO010000251">
    <property type="protein sequence ID" value="KAK2184829.1"/>
    <property type="molecule type" value="Genomic_DNA"/>
</dbReference>
<accession>A0AAD9NYG8</accession>
<evidence type="ECO:0000256" key="1">
    <source>
        <dbReference type="SAM" id="SignalP"/>
    </source>
</evidence>
<comment type="caution">
    <text evidence="2">The sequence shown here is derived from an EMBL/GenBank/DDBJ whole genome shotgun (WGS) entry which is preliminary data.</text>
</comment>
<keyword evidence="1" id="KW-0732">Signal</keyword>
<name>A0AAD9NYG8_RIDPI</name>
<dbReference type="Proteomes" id="UP001209878">
    <property type="component" value="Unassembled WGS sequence"/>
</dbReference>
<proteinExistence type="predicted"/>
<organism evidence="2 3">
    <name type="scientific">Ridgeia piscesae</name>
    <name type="common">Tubeworm</name>
    <dbReference type="NCBI Taxonomy" id="27915"/>
    <lineage>
        <taxon>Eukaryota</taxon>
        <taxon>Metazoa</taxon>
        <taxon>Spiralia</taxon>
        <taxon>Lophotrochozoa</taxon>
        <taxon>Annelida</taxon>
        <taxon>Polychaeta</taxon>
        <taxon>Sedentaria</taxon>
        <taxon>Canalipalpata</taxon>
        <taxon>Sabellida</taxon>
        <taxon>Siboglinidae</taxon>
        <taxon>Ridgeia</taxon>
    </lineage>
</organism>
<feature type="chain" id="PRO_5041951957" evidence="1">
    <location>
        <begin position="19"/>
        <end position="363"/>
    </location>
</feature>
<evidence type="ECO:0000313" key="2">
    <source>
        <dbReference type="EMBL" id="KAK2184829.1"/>
    </source>
</evidence>
<evidence type="ECO:0000313" key="3">
    <source>
        <dbReference type="Proteomes" id="UP001209878"/>
    </source>
</evidence>
<protein>
    <submittedName>
        <fullName evidence="2">Uncharacterized protein</fullName>
    </submittedName>
</protein>